<dbReference type="Proteomes" id="UP000475862">
    <property type="component" value="Unassembled WGS sequence"/>
</dbReference>
<protein>
    <submittedName>
        <fullName evidence="1">Uncharacterized protein</fullName>
    </submittedName>
</protein>
<reference evidence="1 2" key="1">
    <citation type="submission" date="2019-08" db="EMBL/GenBank/DDBJ databases">
        <title>The genome of the soybean aphid Biotype 1, its phylome, world population structure and adaptation to the North American continent.</title>
        <authorList>
            <person name="Giordano R."/>
            <person name="Donthu R.K."/>
            <person name="Hernandez A.G."/>
            <person name="Wright C.L."/>
            <person name="Zimin A.V."/>
        </authorList>
    </citation>
    <scope>NUCLEOTIDE SEQUENCE [LARGE SCALE GENOMIC DNA]</scope>
    <source>
        <tissue evidence="1">Whole aphids</tissue>
    </source>
</reference>
<name>A0A6G0TPS4_APHGL</name>
<evidence type="ECO:0000313" key="1">
    <source>
        <dbReference type="EMBL" id="KAE9535710.1"/>
    </source>
</evidence>
<evidence type="ECO:0000313" key="2">
    <source>
        <dbReference type="Proteomes" id="UP000475862"/>
    </source>
</evidence>
<sequence>RIVIIKINEFVHKIQKRINVYSSISFRRRDHIIVINQVTLQSIVMQNSSTFLTESYNMFGLNSKVIYLHRSDDTQKWKMRKKIKLSDSIVPNRYDLATLKHTACSISDGGLWWQIEYPWYIIELTESYDFSNSHFYKICQNHECTIEKTPSVIIGKNVMSLCILNFEFLRNYVTITIYLQTIIKTYYKLSHSPPSEKNILG</sequence>
<dbReference type="EMBL" id="VYZN01000025">
    <property type="protein sequence ID" value="KAE9535710.1"/>
    <property type="molecule type" value="Genomic_DNA"/>
</dbReference>
<gene>
    <name evidence="1" type="ORF">AGLY_007611</name>
</gene>
<feature type="non-terminal residue" evidence="1">
    <location>
        <position position="1"/>
    </location>
</feature>
<comment type="caution">
    <text evidence="1">The sequence shown here is derived from an EMBL/GenBank/DDBJ whole genome shotgun (WGS) entry which is preliminary data.</text>
</comment>
<dbReference type="AlphaFoldDB" id="A0A6G0TPS4"/>
<proteinExistence type="predicted"/>
<accession>A0A6G0TPS4</accession>
<organism evidence="1 2">
    <name type="scientific">Aphis glycines</name>
    <name type="common">Soybean aphid</name>
    <dbReference type="NCBI Taxonomy" id="307491"/>
    <lineage>
        <taxon>Eukaryota</taxon>
        <taxon>Metazoa</taxon>
        <taxon>Ecdysozoa</taxon>
        <taxon>Arthropoda</taxon>
        <taxon>Hexapoda</taxon>
        <taxon>Insecta</taxon>
        <taxon>Pterygota</taxon>
        <taxon>Neoptera</taxon>
        <taxon>Paraneoptera</taxon>
        <taxon>Hemiptera</taxon>
        <taxon>Sternorrhyncha</taxon>
        <taxon>Aphidomorpha</taxon>
        <taxon>Aphidoidea</taxon>
        <taxon>Aphididae</taxon>
        <taxon>Aphidini</taxon>
        <taxon>Aphis</taxon>
        <taxon>Aphis</taxon>
    </lineage>
</organism>
<keyword evidence="2" id="KW-1185">Reference proteome</keyword>